<sequence length="185" mass="20621">MSSKQVVGEWGLSLHCVFFSLVRDPVCVVTAREAQSLLYCTTVYFPCMNLELWNSFYVLHLDGGVNVHWMQGVVKLRSCARIDKFADGDENQWSMHAAGSLLPVAVDRVWRFLSSTSSSSLQLGTEILGFPLYIVVLLQLLAEGLQREGSFRGRFHHYLSSISPRLQLRGSGTVSRHIVVSATAT</sequence>
<evidence type="ECO:0000313" key="2">
    <source>
        <dbReference type="Proteomes" id="UP001497512"/>
    </source>
</evidence>
<reference evidence="1" key="1">
    <citation type="submission" date="2024-02" db="EMBL/GenBank/DDBJ databases">
        <authorList>
            <consortium name="ELIXIR-Norway"/>
            <consortium name="Elixir Norway"/>
        </authorList>
    </citation>
    <scope>NUCLEOTIDE SEQUENCE</scope>
</reference>
<dbReference type="EMBL" id="OZ019900">
    <property type="protein sequence ID" value="CAK9234004.1"/>
    <property type="molecule type" value="Genomic_DNA"/>
</dbReference>
<accession>A0ABP0V3N6</accession>
<dbReference type="Proteomes" id="UP001497512">
    <property type="component" value="Chromosome 8"/>
</dbReference>
<evidence type="ECO:0000313" key="1">
    <source>
        <dbReference type="EMBL" id="CAK9234004.1"/>
    </source>
</evidence>
<protein>
    <submittedName>
        <fullName evidence="1">Uncharacterized protein</fullName>
    </submittedName>
</protein>
<gene>
    <name evidence="1" type="ORF">CSSPTR1EN2_LOCUS21917</name>
</gene>
<proteinExistence type="predicted"/>
<keyword evidence="2" id="KW-1185">Reference proteome</keyword>
<name>A0ABP0V3N6_9BRYO</name>
<organism evidence="1 2">
    <name type="scientific">Sphagnum troendelagicum</name>
    <dbReference type="NCBI Taxonomy" id="128251"/>
    <lineage>
        <taxon>Eukaryota</taxon>
        <taxon>Viridiplantae</taxon>
        <taxon>Streptophyta</taxon>
        <taxon>Embryophyta</taxon>
        <taxon>Bryophyta</taxon>
        <taxon>Sphagnophytina</taxon>
        <taxon>Sphagnopsida</taxon>
        <taxon>Sphagnales</taxon>
        <taxon>Sphagnaceae</taxon>
        <taxon>Sphagnum</taxon>
    </lineage>
</organism>